<evidence type="ECO:0000313" key="2">
    <source>
        <dbReference type="EMBL" id="KAJ3046167.1"/>
    </source>
</evidence>
<dbReference type="Proteomes" id="UP001212841">
    <property type="component" value="Unassembled WGS sequence"/>
</dbReference>
<organism evidence="2 3">
    <name type="scientific">Rhizophlyctis rosea</name>
    <dbReference type="NCBI Taxonomy" id="64517"/>
    <lineage>
        <taxon>Eukaryota</taxon>
        <taxon>Fungi</taxon>
        <taxon>Fungi incertae sedis</taxon>
        <taxon>Chytridiomycota</taxon>
        <taxon>Chytridiomycota incertae sedis</taxon>
        <taxon>Chytridiomycetes</taxon>
        <taxon>Rhizophlyctidales</taxon>
        <taxon>Rhizophlyctidaceae</taxon>
        <taxon>Rhizophlyctis</taxon>
    </lineage>
</organism>
<comment type="caution">
    <text evidence="2">The sequence shown here is derived from an EMBL/GenBank/DDBJ whole genome shotgun (WGS) entry which is preliminary data.</text>
</comment>
<dbReference type="PANTHER" id="PTHR43119:SF1">
    <property type="entry name" value="ABC TRANSPORTER DOMAIN-CONTAINING PROTEIN"/>
    <property type="match status" value="1"/>
</dbReference>
<dbReference type="PANTHER" id="PTHR43119">
    <property type="entry name" value="ABC TRANSPORT PROTEIN ATP-BINDING COMPONENT-RELATED"/>
    <property type="match status" value="1"/>
</dbReference>
<keyword evidence="3" id="KW-1185">Reference proteome</keyword>
<dbReference type="InterPro" id="IPR003439">
    <property type="entry name" value="ABC_transporter-like_ATP-bd"/>
</dbReference>
<dbReference type="EMBL" id="JADGJD010001193">
    <property type="protein sequence ID" value="KAJ3046167.1"/>
    <property type="molecule type" value="Genomic_DNA"/>
</dbReference>
<sequence length="164" mass="18451">MTRNATDPDLFTPARNANKYGIPEWRSKILYVPQRPPVLPGTPQQFIDTMMKFAAQKKIGQGSDPIEIGKSWHLPEDTWEKDWAQLSGGEIQRVALAIAMSREPEVLLLDEPTSALDPSTAELVENTLKTRTCVWVTHSPEQEHRIATQVLVLKKGEPAELQKI</sequence>
<dbReference type="CDD" id="cd00267">
    <property type="entry name" value="ABC_ATPase"/>
    <property type="match status" value="1"/>
</dbReference>
<dbReference type="Pfam" id="PF00005">
    <property type="entry name" value="ABC_tran"/>
    <property type="match status" value="1"/>
</dbReference>
<dbReference type="SUPFAM" id="SSF52540">
    <property type="entry name" value="P-loop containing nucleoside triphosphate hydrolases"/>
    <property type="match status" value="1"/>
</dbReference>
<reference evidence="2" key="1">
    <citation type="submission" date="2020-05" db="EMBL/GenBank/DDBJ databases">
        <title>Phylogenomic resolution of chytrid fungi.</title>
        <authorList>
            <person name="Stajich J.E."/>
            <person name="Amses K."/>
            <person name="Simmons R."/>
            <person name="Seto K."/>
            <person name="Myers J."/>
            <person name="Bonds A."/>
            <person name="Quandt C.A."/>
            <person name="Barry K."/>
            <person name="Liu P."/>
            <person name="Grigoriev I."/>
            <person name="Longcore J.E."/>
            <person name="James T.Y."/>
        </authorList>
    </citation>
    <scope>NUCLEOTIDE SEQUENCE</scope>
    <source>
        <strain evidence="2">JEL0318</strain>
    </source>
</reference>
<accession>A0AAD5SCX2</accession>
<dbReference type="InterPro" id="IPR027417">
    <property type="entry name" value="P-loop_NTPase"/>
</dbReference>
<protein>
    <recommendedName>
        <fullName evidence="1">ABC transporter domain-containing protein</fullName>
    </recommendedName>
</protein>
<evidence type="ECO:0000259" key="1">
    <source>
        <dbReference type="Pfam" id="PF00005"/>
    </source>
</evidence>
<proteinExistence type="predicted"/>
<evidence type="ECO:0000313" key="3">
    <source>
        <dbReference type="Proteomes" id="UP001212841"/>
    </source>
</evidence>
<feature type="domain" description="ABC transporter" evidence="1">
    <location>
        <begin position="19"/>
        <end position="114"/>
    </location>
</feature>
<dbReference type="GO" id="GO:0016887">
    <property type="term" value="F:ATP hydrolysis activity"/>
    <property type="evidence" value="ECO:0007669"/>
    <property type="project" value="InterPro"/>
</dbReference>
<dbReference type="Gene3D" id="3.40.50.300">
    <property type="entry name" value="P-loop containing nucleotide triphosphate hydrolases"/>
    <property type="match status" value="1"/>
</dbReference>
<gene>
    <name evidence="2" type="ORF">HK097_000997</name>
</gene>
<name>A0AAD5SCX2_9FUNG</name>
<dbReference type="GO" id="GO:0005524">
    <property type="term" value="F:ATP binding"/>
    <property type="evidence" value="ECO:0007669"/>
    <property type="project" value="InterPro"/>
</dbReference>
<dbReference type="AlphaFoldDB" id="A0AAD5SCX2"/>